<evidence type="ECO:0000313" key="2">
    <source>
        <dbReference type="Proteomes" id="UP000002943"/>
    </source>
</evidence>
<comment type="caution">
    <text evidence="1">The sequence shown here is derived from an EMBL/GenBank/DDBJ whole genome shotgun (WGS) entry which is preliminary data.</text>
</comment>
<protein>
    <submittedName>
        <fullName evidence="1">Uncharacterized protein</fullName>
    </submittedName>
</protein>
<sequence length="63" mass="7607">MKICNHFAEILNRSHRYDKKTGWLAQCFYLTPAQRIERLNEIYATDKFWENTPENNGHQAKHK</sequence>
<dbReference type="eggNOG" id="ENOG50302AX">
    <property type="taxonomic scope" value="Bacteria"/>
</dbReference>
<dbReference type="RefSeq" id="WP_009600252.1">
    <property type="nucleotide sequence ID" value="NZ_CAWLFW010000075.1"/>
</dbReference>
<accession>E3BH06</accession>
<keyword evidence="2" id="KW-1185">Reference proteome</keyword>
<reference evidence="1 2" key="1">
    <citation type="journal article" date="2012" name="Int. J. Syst. Evol. Microbiol.">
        <title>Vibrio caribbeanicus sp. nov., isolated from the marine sponge Scleritoderma cyanea.</title>
        <authorList>
            <person name="Hoffmann M."/>
            <person name="Monday S.R."/>
            <person name="Allard M.W."/>
            <person name="Strain E.A."/>
            <person name="Whittaker P."/>
            <person name="Naum M."/>
            <person name="McCarthy P.J."/>
            <person name="Lopez J.V."/>
            <person name="Fischer M."/>
            <person name="Brown E.W."/>
        </authorList>
    </citation>
    <scope>NUCLEOTIDE SEQUENCE [LARGE SCALE GENOMIC DNA]</scope>
    <source>
        <strain evidence="1 2">ATCC BAA-2122</strain>
    </source>
</reference>
<dbReference type="Proteomes" id="UP000002943">
    <property type="component" value="Unassembled WGS sequence"/>
</dbReference>
<dbReference type="AlphaFoldDB" id="E3BH06"/>
<organism evidence="1 2">
    <name type="scientific">Vibrio caribbeanicus ATCC BAA-2122</name>
    <dbReference type="NCBI Taxonomy" id="796620"/>
    <lineage>
        <taxon>Bacteria</taxon>
        <taxon>Pseudomonadati</taxon>
        <taxon>Pseudomonadota</taxon>
        <taxon>Gammaproteobacteria</taxon>
        <taxon>Vibrionales</taxon>
        <taxon>Vibrionaceae</taxon>
        <taxon>Vibrio</taxon>
    </lineage>
</organism>
<evidence type="ECO:0000313" key="1">
    <source>
        <dbReference type="EMBL" id="EFP97643.1"/>
    </source>
</evidence>
<dbReference type="EMBL" id="AEIU01000052">
    <property type="protein sequence ID" value="EFP97643.1"/>
    <property type="molecule type" value="Genomic_DNA"/>
</dbReference>
<dbReference type="STRING" id="796620.VIBC2010_00260"/>
<name>E3BH06_9VIBR</name>
<gene>
    <name evidence="1" type="ORF">VIBC2010_00260</name>
</gene>
<proteinExistence type="predicted"/>